<protein>
    <submittedName>
        <fullName evidence="7">Uncharacterized protein DUF1232</fullName>
    </submittedName>
</protein>
<keyword evidence="2 5" id="KW-0812">Transmembrane</keyword>
<keyword evidence="3 5" id="KW-1133">Transmembrane helix</keyword>
<proteinExistence type="predicted"/>
<feature type="transmembrane region" description="Helical" evidence="5">
    <location>
        <begin position="97"/>
        <end position="121"/>
    </location>
</feature>
<evidence type="ECO:0000256" key="4">
    <source>
        <dbReference type="ARBA" id="ARBA00023136"/>
    </source>
</evidence>
<dbReference type="Proteomes" id="UP000295832">
    <property type="component" value="Unassembled WGS sequence"/>
</dbReference>
<dbReference type="RefSeq" id="WP_134114638.1">
    <property type="nucleotide sequence ID" value="NZ_SOEG01000002.1"/>
</dbReference>
<comment type="subcellular location">
    <subcellularLocation>
        <location evidence="1">Endomembrane system</location>
        <topology evidence="1">Multi-pass membrane protein</topology>
    </subcellularLocation>
</comment>
<comment type="caution">
    <text evidence="7">The sequence shown here is derived from an EMBL/GenBank/DDBJ whole genome shotgun (WGS) entry which is preliminary data.</text>
</comment>
<dbReference type="InterPro" id="IPR010652">
    <property type="entry name" value="DUF1232"/>
</dbReference>
<keyword evidence="8" id="KW-1185">Reference proteome</keyword>
<feature type="transmembrane region" description="Helical" evidence="5">
    <location>
        <begin position="28"/>
        <end position="44"/>
    </location>
</feature>
<feature type="domain" description="DUF1232" evidence="6">
    <location>
        <begin position="33"/>
        <end position="67"/>
    </location>
</feature>
<evidence type="ECO:0000313" key="7">
    <source>
        <dbReference type="EMBL" id="TDX59005.1"/>
    </source>
</evidence>
<sequence>MKLNLQQQVKELKGKVYILYYASKDPRVSWYSKLFIAMVIGYALSPIDLIPDFIPVLGYLDDLILLPIGIILALKLIPDNLYEEFKEKAEISMDNQVSRIGGVFVIIVWVVLIFICFFTFLKLK</sequence>
<accession>A0A4R8HFV8</accession>
<evidence type="ECO:0000256" key="3">
    <source>
        <dbReference type="ARBA" id="ARBA00022989"/>
    </source>
</evidence>
<keyword evidence="4 5" id="KW-0472">Membrane</keyword>
<organism evidence="7 8">
    <name type="scientific">Orenia marismortui</name>
    <dbReference type="NCBI Taxonomy" id="46469"/>
    <lineage>
        <taxon>Bacteria</taxon>
        <taxon>Bacillati</taxon>
        <taxon>Bacillota</taxon>
        <taxon>Clostridia</taxon>
        <taxon>Halanaerobiales</taxon>
        <taxon>Halobacteroidaceae</taxon>
        <taxon>Orenia</taxon>
    </lineage>
</organism>
<evidence type="ECO:0000256" key="2">
    <source>
        <dbReference type="ARBA" id="ARBA00022692"/>
    </source>
</evidence>
<reference evidence="7 8" key="1">
    <citation type="submission" date="2019-03" db="EMBL/GenBank/DDBJ databases">
        <title>Subsurface microbial communities from deep shales in Ohio and West Virginia, USA.</title>
        <authorList>
            <person name="Wrighton K."/>
        </authorList>
    </citation>
    <scope>NUCLEOTIDE SEQUENCE [LARGE SCALE GENOMIC DNA]</scope>
    <source>
        <strain evidence="7 8">MSL 6dP</strain>
    </source>
</reference>
<evidence type="ECO:0000259" key="6">
    <source>
        <dbReference type="Pfam" id="PF06803"/>
    </source>
</evidence>
<dbReference type="AlphaFoldDB" id="A0A4R8HFV8"/>
<name>A0A4R8HFV8_9FIRM</name>
<gene>
    <name evidence="7" type="ORF">C7959_102143</name>
</gene>
<dbReference type="Pfam" id="PF06803">
    <property type="entry name" value="DUF1232"/>
    <property type="match status" value="1"/>
</dbReference>
<evidence type="ECO:0000313" key="8">
    <source>
        <dbReference type="Proteomes" id="UP000295832"/>
    </source>
</evidence>
<evidence type="ECO:0000256" key="1">
    <source>
        <dbReference type="ARBA" id="ARBA00004127"/>
    </source>
</evidence>
<feature type="transmembrane region" description="Helical" evidence="5">
    <location>
        <begin position="56"/>
        <end position="77"/>
    </location>
</feature>
<dbReference type="EMBL" id="SOEG01000002">
    <property type="protein sequence ID" value="TDX59005.1"/>
    <property type="molecule type" value="Genomic_DNA"/>
</dbReference>
<dbReference type="GO" id="GO:0012505">
    <property type="term" value="C:endomembrane system"/>
    <property type="evidence" value="ECO:0007669"/>
    <property type="project" value="UniProtKB-SubCell"/>
</dbReference>
<evidence type="ECO:0000256" key="5">
    <source>
        <dbReference type="SAM" id="Phobius"/>
    </source>
</evidence>
<dbReference type="STRING" id="926561.GCA_000379025_01935"/>